<name>A0A239HFB2_9RHOB</name>
<evidence type="ECO:0000313" key="9">
    <source>
        <dbReference type="EMBL" id="SNS79831.1"/>
    </source>
</evidence>
<dbReference type="Proteomes" id="UP000198440">
    <property type="component" value="Unassembled WGS sequence"/>
</dbReference>
<sequence>MRAFAYVAYTAEGARKAGTVVAETELDASMQLKAQGLYVSEISARSRGRTVRGRGIGFGFGSARLSRDLQAVFTRQMAVLLSAEMAVDDALGTLKSAGSTAALDQVVARAQAALLEGEPLSVALDSSGAGFPRYYLAAVQAGERAGELSSVFNSLAEHLETARSDRAQLGSALVYPAFVAVVSVLVAGVLFVTVAPEIVALFETSGRPLPDLTRRMMALSRWIEGHLALLGAIALALIAFGVISGRVQSLRDARDRAFLRLPVVGTLMRQGAAVQYLRTLALVLDARHTVPIAVESAGSVLTITRFRAESDKVAEAIRAGETLSSALTALSVVPPVARQLIGAGEMSARLARMTGRAAALVENGLSTQRKRIAALMEPALMMLVGAMVLVIVLSVLLPIFDLQTLVAP</sequence>
<evidence type="ECO:0000259" key="8">
    <source>
        <dbReference type="Pfam" id="PF00482"/>
    </source>
</evidence>
<comment type="similarity">
    <text evidence="2">Belongs to the GSP F family.</text>
</comment>
<dbReference type="EMBL" id="FZON01000033">
    <property type="protein sequence ID" value="SNS79831.1"/>
    <property type="molecule type" value="Genomic_DNA"/>
</dbReference>
<dbReference type="Pfam" id="PF00482">
    <property type="entry name" value="T2SSF"/>
    <property type="match status" value="2"/>
</dbReference>
<keyword evidence="5 7" id="KW-1133">Transmembrane helix</keyword>
<dbReference type="InterPro" id="IPR018076">
    <property type="entry name" value="T2SS_GspF_dom"/>
</dbReference>
<keyword evidence="6 7" id="KW-0472">Membrane</keyword>
<evidence type="ECO:0000256" key="6">
    <source>
        <dbReference type="ARBA" id="ARBA00023136"/>
    </source>
</evidence>
<dbReference type="PRINTS" id="PR00812">
    <property type="entry name" value="BCTERIALGSPF"/>
</dbReference>
<dbReference type="OrthoDB" id="9805682at2"/>
<proteinExistence type="inferred from homology"/>
<dbReference type="PANTHER" id="PTHR30012">
    <property type="entry name" value="GENERAL SECRETION PATHWAY PROTEIN"/>
    <property type="match status" value="1"/>
</dbReference>
<feature type="domain" description="Type II secretion system protein GspF" evidence="8">
    <location>
        <begin position="73"/>
        <end position="196"/>
    </location>
</feature>
<feature type="domain" description="Type II secretion system protein GspF" evidence="8">
    <location>
        <begin position="276"/>
        <end position="398"/>
    </location>
</feature>
<comment type="subcellular location">
    <subcellularLocation>
        <location evidence="1">Cell membrane</location>
        <topology evidence="1">Multi-pass membrane protein</topology>
    </subcellularLocation>
</comment>
<dbReference type="RefSeq" id="WP_089278862.1">
    <property type="nucleotide sequence ID" value="NZ_FZON01000033.1"/>
</dbReference>
<dbReference type="GO" id="GO:0015628">
    <property type="term" value="P:protein secretion by the type II secretion system"/>
    <property type="evidence" value="ECO:0007669"/>
    <property type="project" value="TreeGrafter"/>
</dbReference>
<evidence type="ECO:0000256" key="1">
    <source>
        <dbReference type="ARBA" id="ARBA00004651"/>
    </source>
</evidence>
<dbReference type="AlphaFoldDB" id="A0A239HFB2"/>
<reference evidence="9 10" key="1">
    <citation type="submission" date="2017-06" db="EMBL/GenBank/DDBJ databases">
        <authorList>
            <person name="Kim H.J."/>
            <person name="Triplett B.A."/>
        </authorList>
    </citation>
    <scope>NUCLEOTIDE SEQUENCE [LARGE SCALE GENOMIC DNA]</scope>
    <source>
        <strain evidence="9 10">DSM 11445</strain>
    </source>
</reference>
<dbReference type="GO" id="GO:0005886">
    <property type="term" value="C:plasma membrane"/>
    <property type="evidence" value="ECO:0007669"/>
    <property type="project" value="UniProtKB-SubCell"/>
</dbReference>
<evidence type="ECO:0000256" key="7">
    <source>
        <dbReference type="SAM" id="Phobius"/>
    </source>
</evidence>
<accession>A0A239HFB2</accession>
<dbReference type="InterPro" id="IPR003004">
    <property type="entry name" value="GspF/PilC"/>
</dbReference>
<feature type="transmembrane region" description="Helical" evidence="7">
    <location>
        <begin position="173"/>
        <end position="202"/>
    </location>
</feature>
<gene>
    <name evidence="9" type="ORF">SAMN04488078_103327</name>
</gene>
<dbReference type="Gene3D" id="1.20.81.30">
    <property type="entry name" value="Type II secretion system (T2SS), domain F"/>
    <property type="match status" value="2"/>
</dbReference>
<evidence type="ECO:0000256" key="3">
    <source>
        <dbReference type="ARBA" id="ARBA00022475"/>
    </source>
</evidence>
<protein>
    <submittedName>
        <fullName evidence="9">General secretion pathway protein F</fullName>
    </submittedName>
</protein>
<evidence type="ECO:0000256" key="2">
    <source>
        <dbReference type="ARBA" id="ARBA00005745"/>
    </source>
</evidence>
<dbReference type="PANTHER" id="PTHR30012:SF0">
    <property type="entry name" value="TYPE II SECRETION SYSTEM PROTEIN F-RELATED"/>
    <property type="match status" value="1"/>
</dbReference>
<keyword evidence="4 7" id="KW-0812">Transmembrane</keyword>
<evidence type="ECO:0000256" key="4">
    <source>
        <dbReference type="ARBA" id="ARBA00022692"/>
    </source>
</evidence>
<keyword evidence="3" id="KW-1003">Cell membrane</keyword>
<evidence type="ECO:0000313" key="10">
    <source>
        <dbReference type="Proteomes" id="UP000198440"/>
    </source>
</evidence>
<dbReference type="InterPro" id="IPR042094">
    <property type="entry name" value="T2SS_GspF_sf"/>
</dbReference>
<organism evidence="9 10">
    <name type="scientific">Antarctobacter heliothermus</name>
    <dbReference type="NCBI Taxonomy" id="74033"/>
    <lineage>
        <taxon>Bacteria</taxon>
        <taxon>Pseudomonadati</taxon>
        <taxon>Pseudomonadota</taxon>
        <taxon>Alphaproteobacteria</taxon>
        <taxon>Rhodobacterales</taxon>
        <taxon>Roseobacteraceae</taxon>
        <taxon>Antarctobacter</taxon>
    </lineage>
</organism>
<evidence type="ECO:0000256" key="5">
    <source>
        <dbReference type="ARBA" id="ARBA00022989"/>
    </source>
</evidence>
<feature type="transmembrane region" description="Helical" evidence="7">
    <location>
        <begin position="222"/>
        <end position="244"/>
    </location>
</feature>
<feature type="transmembrane region" description="Helical" evidence="7">
    <location>
        <begin position="379"/>
        <end position="400"/>
    </location>
</feature>